<evidence type="ECO:0000313" key="1">
    <source>
        <dbReference type="EMBL" id="MPL63456.1"/>
    </source>
</evidence>
<name>A0A644T936_9ZZZZ</name>
<gene>
    <name evidence="1" type="ORF">SDC9_09083</name>
</gene>
<reference evidence="1" key="1">
    <citation type="submission" date="2019-08" db="EMBL/GenBank/DDBJ databases">
        <authorList>
            <person name="Kucharzyk K."/>
            <person name="Murdoch R.W."/>
            <person name="Higgins S."/>
            <person name="Loffler F."/>
        </authorList>
    </citation>
    <scope>NUCLEOTIDE SEQUENCE</scope>
</reference>
<proteinExistence type="predicted"/>
<dbReference type="EMBL" id="VSSQ01000021">
    <property type="protein sequence ID" value="MPL63456.1"/>
    <property type="molecule type" value="Genomic_DNA"/>
</dbReference>
<sequence length="177" mass="19743">MSNNSTRFTVTLAAIILTLALLGGGQFLWQQYAIDKPLAEVLNSIDGIDSFYLDNSNKINDTVKVHISLSNVKNLQKTYQAVHDGAIKVLGHNQISIFIHDNRTPELEQLYYTVHLYVQEGISTGNFAAMAERIQQKTSASGVETQVYVDASNVYLSFKSINADMYVVVPRQQTEVK</sequence>
<organism evidence="1">
    <name type="scientific">bioreactor metagenome</name>
    <dbReference type="NCBI Taxonomy" id="1076179"/>
    <lineage>
        <taxon>unclassified sequences</taxon>
        <taxon>metagenomes</taxon>
        <taxon>ecological metagenomes</taxon>
    </lineage>
</organism>
<comment type="caution">
    <text evidence="1">The sequence shown here is derived from an EMBL/GenBank/DDBJ whole genome shotgun (WGS) entry which is preliminary data.</text>
</comment>
<accession>A0A644T936</accession>
<dbReference type="AlphaFoldDB" id="A0A644T936"/>
<protein>
    <submittedName>
        <fullName evidence="1">Uncharacterized protein</fullName>
    </submittedName>
</protein>